<dbReference type="AlphaFoldDB" id="A0A367RGA6"/>
<protein>
    <submittedName>
        <fullName evidence="1">Uncharacterized protein</fullName>
    </submittedName>
</protein>
<gene>
    <name evidence="1" type="ORF">A6769_21950</name>
</gene>
<dbReference type="Proteomes" id="UP000252085">
    <property type="component" value="Unassembled WGS sequence"/>
</dbReference>
<organism evidence="1 2">
    <name type="scientific">Nostoc punctiforme NIES-2108</name>
    <dbReference type="NCBI Taxonomy" id="1356359"/>
    <lineage>
        <taxon>Bacteria</taxon>
        <taxon>Bacillati</taxon>
        <taxon>Cyanobacteriota</taxon>
        <taxon>Cyanophyceae</taxon>
        <taxon>Nostocales</taxon>
        <taxon>Nostocaceae</taxon>
        <taxon>Nostoc</taxon>
    </lineage>
</organism>
<accession>A0A367RGA6</accession>
<evidence type="ECO:0000313" key="2">
    <source>
        <dbReference type="Proteomes" id="UP000252085"/>
    </source>
</evidence>
<name>A0A367RGA6_NOSPU</name>
<proteinExistence type="predicted"/>
<reference evidence="1 2" key="1">
    <citation type="submission" date="2016-04" db="EMBL/GenBank/DDBJ databases">
        <authorList>
            <person name="Evans L.H."/>
            <person name="Alamgir A."/>
            <person name="Owens N."/>
            <person name="Weber N.D."/>
            <person name="Virtaneva K."/>
            <person name="Barbian K."/>
            <person name="Babar A."/>
            <person name="Rosenke K."/>
        </authorList>
    </citation>
    <scope>NUCLEOTIDE SEQUENCE [LARGE SCALE GENOMIC DNA]</scope>
    <source>
        <strain evidence="1">NIES-2108</strain>
    </source>
</reference>
<sequence>MEIPKIIEVLEIVNSQGSGIGLWRLTTRVDGSKPQALCSHQHDSYDEAWNCVEAWMMAKKLSGDSG</sequence>
<evidence type="ECO:0000313" key="1">
    <source>
        <dbReference type="EMBL" id="RCJ34594.1"/>
    </source>
</evidence>
<dbReference type="EMBL" id="LXQE01000155">
    <property type="protein sequence ID" value="RCJ34594.1"/>
    <property type="molecule type" value="Genomic_DNA"/>
</dbReference>
<comment type="caution">
    <text evidence="1">The sequence shown here is derived from an EMBL/GenBank/DDBJ whole genome shotgun (WGS) entry which is preliminary data.</text>
</comment>